<protein>
    <recommendedName>
        <fullName evidence="3">Tc1-like transposase DDE domain-containing protein</fullName>
    </recommendedName>
</protein>
<gene>
    <name evidence="1" type="ORF">AVEN_250495_1</name>
</gene>
<evidence type="ECO:0008006" key="3">
    <source>
        <dbReference type="Google" id="ProtNLM"/>
    </source>
</evidence>
<evidence type="ECO:0000313" key="1">
    <source>
        <dbReference type="EMBL" id="GBM40021.1"/>
    </source>
</evidence>
<dbReference type="AlphaFoldDB" id="A0A4Y2FFM1"/>
<name>A0A4Y2FFM1_ARAVE</name>
<organism evidence="1 2">
    <name type="scientific">Araneus ventricosus</name>
    <name type="common">Orbweaver spider</name>
    <name type="synonym">Epeira ventricosa</name>
    <dbReference type="NCBI Taxonomy" id="182803"/>
    <lineage>
        <taxon>Eukaryota</taxon>
        <taxon>Metazoa</taxon>
        <taxon>Ecdysozoa</taxon>
        <taxon>Arthropoda</taxon>
        <taxon>Chelicerata</taxon>
        <taxon>Arachnida</taxon>
        <taxon>Araneae</taxon>
        <taxon>Araneomorphae</taxon>
        <taxon>Entelegynae</taxon>
        <taxon>Araneoidea</taxon>
        <taxon>Araneidae</taxon>
        <taxon>Araneus</taxon>
    </lineage>
</organism>
<accession>A0A4Y2FFM1</accession>
<dbReference type="EMBL" id="BGPR01000914">
    <property type="protein sequence ID" value="GBM40021.1"/>
    <property type="molecule type" value="Genomic_DNA"/>
</dbReference>
<dbReference type="Gene3D" id="3.30.420.10">
    <property type="entry name" value="Ribonuclease H-like superfamily/Ribonuclease H"/>
    <property type="match status" value="1"/>
</dbReference>
<evidence type="ECO:0000313" key="2">
    <source>
        <dbReference type="Proteomes" id="UP000499080"/>
    </source>
</evidence>
<dbReference type="Proteomes" id="UP000499080">
    <property type="component" value="Unassembled WGS sequence"/>
</dbReference>
<dbReference type="OrthoDB" id="5292349at2759"/>
<dbReference type="InterPro" id="IPR036397">
    <property type="entry name" value="RNaseH_sf"/>
</dbReference>
<proteinExistence type="predicted"/>
<comment type="caution">
    <text evidence="1">The sequence shown here is derived from an EMBL/GenBank/DDBJ whole genome shotgun (WGS) entry which is preliminary data.</text>
</comment>
<reference evidence="1 2" key="1">
    <citation type="journal article" date="2019" name="Sci. Rep.">
        <title>Orb-weaving spider Araneus ventricosus genome elucidates the spidroin gene catalogue.</title>
        <authorList>
            <person name="Kono N."/>
            <person name="Nakamura H."/>
            <person name="Ohtoshi R."/>
            <person name="Moran D.A.P."/>
            <person name="Shinohara A."/>
            <person name="Yoshida Y."/>
            <person name="Fujiwara M."/>
            <person name="Mori M."/>
            <person name="Tomita M."/>
            <person name="Arakawa K."/>
        </authorList>
    </citation>
    <scope>NUCLEOTIDE SEQUENCE [LARGE SCALE GENOMIC DNA]</scope>
</reference>
<dbReference type="GO" id="GO:0003676">
    <property type="term" value="F:nucleic acid binding"/>
    <property type="evidence" value="ECO:0007669"/>
    <property type="project" value="InterPro"/>
</dbReference>
<sequence>MGTDAIFMDDNARLESETIPQMAWPRSQDLNPIEHVWDMLGKRIAGRSAPSTSSNKPYYRNGHYCRNKRSTRIASMPLRCQACISARGYHTRYLACGFHCTFCLQFGLSRRDGRNICVFVWLCFIV</sequence>
<keyword evidence="2" id="KW-1185">Reference proteome</keyword>